<gene>
    <name evidence="2" type="primary">ZCCHC5_1</name>
    <name evidence="2" type="ORF">SEPCBS119000_006173</name>
</gene>
<keyword evidence="3" id="KW-1185">Reference proteome</keyword>
<dbReference type="EMBL" id="CAWUON010000143">
    <property type="protein sequence ID" value="CAK7274444.1"/>
    <property type="molecule type" value="Genomic_DNA"/>
</dbReference>
<feature type="domain" description="Retrotransposon gag" evidence="1">
    <location>
        <begin position="52"/>
        <end position="131"/>
    </location>
</feature>
<evidence type="ECO:0000313" key="3">
    <source>
        <dbReference type="Proteomes" id="UP001642502"/>
    </source>
</evidence>
<name>A0ABP0E1W6_9PEZI</name>
<dbReference type="InterPro" id="IPR005162">
    <property type="entry name" value="Retrotrans_gag_dom"/>
</dbReference>
<organism evidence="2 3">
    <name type="scientific">Sporothrix epigloea</name>
    <dbReference type="NCBI Taxonomy" id="1892477"/>
    <lineage>
        <taxon>Eukaryota</taxon>
        <taxon>Fungi</taxon>
        <taxon>Dikarya</taxon>
        <taxon>Ascomycota</taxon>
        <taxon>Pezizomycotina</taxon>
        <taxon>Sordariomycetes</taxon>
        <taxon>Sordariomycetidae</taxon>
        <taxon>Ophiostomatales</taxon>
        <taxon>Ophiostomataceae</taxon>
        <taxon>Sporothrix</taxon>
    </lineage>
</organism>
<dbReference type="Proteomes" id="UP001642502">
    <property type="component" value="Unassembled WGS sequence"/>
</dbReference>
<dbReference type="Pfam" id="PF03732">
    <property type="entry name" value="Retrotrans_gag"/>
    <property type="match status" value="1"/>
</dbReference>
<reference evidence="2 3" key="1">
    <citation type="submission" date="2024-01" db="EMBL/GenBank/DDBJ databases">
        <authorList>
            <person name="Allen C."/>
            <person name="Tagirdzhanova G."/>
        </authorList>
    </citation>
    <scope>NUCLEOTIDE SEQUENCE [LARGE SCALE GENOMIC DNA]</scope>
    <source>
        <strain evidence="2 3">CBS 119000</strain>
    </source>
</reference>
<sequence length="226" mass="25672">MATTKPAEEAKFVNPKPFNGRREYAIEFSTKCINSILFQPLRYSTGYLRINYVTGLLEGAAYQWVQPCMSGSLEERPAWLRNWEVFKAEFRKQFGNTNATETARHKLKYLKRTGFASTYITEFQLQAAYLSCYSALATAAIEYDELVSQGRTSLKRTAVHQPTARDTYRVYAVEMRYLYQRLSQEEFEYRIFAALLYMGVGAGDGGLGGATYGGLVYCGAFERLSS</sequence>
<proteinExistence type="predicted"/>
<comment type="caution">
    <text evidence="2">The sequence shown here is derived from an EMBL/GenBank/DDBJ whole genome shotgun (WGS) entry which is preliminary data.</text>
</comment>
<evidence type="ECO:0000259" key="1">
    <source>
        <dbReference type="Pfam" id="PF03732"/>
    </source>
</evidence>
<protein>
    <submittedName>
        <fullName evidence="2">Retrotransposon Gag-like protein 3</fullName>
    </submittedName>
</protein>
<evidence type="ECO:0000313" key="2">
    <source>
        <dbReference type="EMBL" id="CAK7274444.1"/>
    </source>
</evidence>
<accession>A0ABP0E1W6</accession>